<comment type="similarity">
    <text evidence="1">Belongs to the transglycosylase Slt family.</text>
</comment>
<keyword evidence="3" id="KW-0732">Signal</keyword>
<dbReference type="OrthoDB" id="9815002at2"/>
<dbReference type="PANTHER" id="PTHR37423:SF2">
    <property type="entry name" value="MEMBRANE-BOUND LYTIC MUREIN TRANSGLYCOSYLASE C"/>
    <property type="match status" value="1"/>
</dbReference>
<dbReference type="CDD" id="cd00254">
    <property type="entry name" value="LT-like"/>
    <property type="match status" value="1"/>
</dbReference>
<dbReference type="EMBL" id="CYUE01000012">
    <property type="protein sequence ID" value="CUK25398.1"/>
    <property type="molecule type" value="Genomic_DNA"/>
</dbReference>
<evidence type="ECO:0000313" key="6">
    <source>
        <dbReference type="Proteomes" id="UP000051184"/>
    </source>
</evidence>
<feature type="domain" description="Transglycosylase SLT" evidence="4">
    <location>
        <begin position="82"/>
        <end position="187"/>
    </location>
</feature>
<dbReference type="RefSeq" id="WP_058314361.1">
    <property type="nucleotide sequence ID" value="NZ_CYUE01000012.1"/>
</dbReference>
<evidence type="ECO:0000256" key="1">
    <source>
        <dbReference type="ARBA" id="ARBA00007734"/>
    </source>
</evidence>
<dbReference type="STRING" id="1715691.TA5113_02736"/>
<dbReference type="Proteomes" id="UP000051184">
    <property type="component" value="Unassembled WGS sequence"/>
</dbReference>
<dbReference type="Gene3D" id="1.10.530.10">
    <property type="match status" value="1"/>
</dbReference>
<dbReference type="InterPro" id="IPR023346">
    <property type="entry name" value="Lysozyme-like_dom_sf"/>
</dbReference>
<keyword evidence="5" id="KW-0456">Lyase</keyword>
<sequence length="195" mass="21569">MRKKFALFLAVSMAAPLSVSAGEIIGSKSRTKLFSGQIDVLDNRAKEQYNTAVRLAPPRVITPTKWGDGQYKGKYRGPYLDMARNAALKHGVPVDLFLKLVQQESGWNAQARSHKGAMGLAQLMPQTAAYLGVNPNVPQENLDGGARYLAEQYREFRSWRLALAAYNAGPHAVKKYGGVPPYKETQNYVKIIWGS</sequence>
<evidence type="ECO:0000256" key="2">
    <source>
        <dbReference type="ARBA" id="ARBA00009387"/>
    </source>
</evidence>
<dbReference type="AlphaFoldDB" id="A0A0P1IVT4"/>
<name>A0A0P1IVT4_9RHOB</name>
<evidence type="ECO:0000259" key="4">
    <source>
        <dbReference type="Pfam" id="PF01464"/>
    </source>
</evidence>
<comment type="similarity">
    <text evidence="2">Belongs to the virb1 family.</text>
</comment>
<feature type="chain" id="PRO_5006065679" evidence="3">
    <location>
        <begin position="22"/>
        <end position="195"/>
    </location>
</feature>
<dbReference type="PANTHER" id="PTHR37423">
    <property type="entry name" value="SOLUBLE LYTIC MUREIN TRANSGLYCOSYLASE-RELATED"/>
    <property type="match status" value="1"/>
</dbReference>
<feature type="signal peptide" evidence="3">
    <location>
        <begin position="1"/>
        <end position="21"/>
    </location>
</feature>
<reference evidence="6" key="1">
    <citation type="submission" date="2015-09" db="EMBL/GenBank/DDBJ databases">
        <authorList>
            <person name="Rodrigo-Torres Lidia"/>
            <person name="Arahal R.David."/>
        </authorList>
    </citation>
    <scope>NUCLEOTIDE SEQUENCE [LARGE SCALE GENOMIC DNA]</scope>
    <source>
        <strain evidence="6">CECT 5114</strain>
    </source>
</reference>
<keyword evidence="6" id="KW-1185">Reference proteome</keyword>
<evidence type="ECO:0000313" key="5">
    <source>
        <dbReference type="EMBL" id="CUK25398.1"/>
    </source>
</evidence>
<dbReference type="InterPro" id="IPR008258">
    <property type="entry name" value="Transglycosylase_SLT_dom_1"/>
</dbReference>
<dbReference type="EC" id="4.2.2.-" evidence="5"/>
<accession>A0A0P1IVT4</accession>
<dbReference type="Pfam" id="PF01464">
    <property type="entry name" value="SLT"/>
    <property type="match status" value="1"/>
</dbReference>
<organism evidence="5 6">
    <name type="scientific">Cognatishimia activa</name>
    <dbReference type="NCBI Taxonomy" id="1715691"/>
    <lineage>
        <taxon>Bacteria</taxon>
        <taxon>Pseudomonadati</taxon>
        <taxon>Pseudomonadota</taxon>
        <taxon>Alphaproteobacteria</taxon>
        <taxon>Rhodobacterales</taxon>
        <taxon>Paracoccaceae</taxon>
        <taxon>Cognatishimia</taxon>
    </lineage>
</organism>
<dbReference type="GO" id="GO:0016829">
    <property type="term" value="F:lyase activity"/>
    <property type="evidence" value="ECO:0007669"/>
    <property type="project" value="UniProtKB-KW"/>
</dbReference>
<dbReference type="SUPFAM" id="SSF53955">
    <property type="entry name" value="Lysozyme-like"/>
    <property type="match status" value="1"/>
</dbReference>
<protein>
    <submittedName>
        <fullName evidence="5">Soluble lytic murein transglycosylase</fullName>
        <ecNumber evidence="5">4.2.2.-</ecNumber>
    </submittedName>
</protein>
<gene>
    <name evidence="5" type="primary">slt_2</name>
    <name evidence="5" type="ORF">TA5114_01196</name>
</gene>
<proteinExistence type="inferred from homology"/>
<evidence type="ECO:0000256" key="3">
    <source>
        <dbReference type="SAM" id="SignalP"/>
    </source>
</evidence>